<evidence type="ECO:0000313" key="4">
    <source>
        <dbReference type="Proteomes" id="UP001228504"/>
    </source>
</evidence>
<dbReference type="SUPFAM" id="SSF54001">
    <property type="entry name" value="Cysteine proteinases"/>
    <property type="match status" value="1"/>
</dbReference>
<evidence type="ECO:0000256" key="1">
    <source>
        <dbReference type="SAM" id="SignalP"/>
    </source>
</evidence>
<dbReference type="InterPro" id="IPR052557">
    <property type="entry name" value="CAP/Cytokinesis_protein"/>
</dbReference>
<evidence type="ECO:0000259" key="2">
    <source>
        <dbReference type="SMART" id="SM00460"/>
    </source>
</evidence>
<dbReference type="SMART" id="SM00460">
    <property type="entry name" value="TGc"/>
    <property type="match status" value="1"/>
</dbReference>
<protein>
    <recommendedName>
        <fullName evidence="2">Transglutaminase-like domain-containing protein</fullName>
    </recommendedName>
</protein>
<organism evidence="3 4">
    <name type="scientific">Eubacterium multiforme</name>
    <dbReference type="NCBI Taxonomy" id="83339"/>
    <lineage>
        <taxon>Bacteria</taxon>
        <taxon>Bacillati</taxon>
        <taxon>Bacillota</taxon>
        <taxon>Clostridia</taxon>
        <taxon>Eubacteriales</taxon>
        <taxon>Eubacteriaceae</taxon>
        <taxon>Eubacterium</taxon>
    </lineage>
</organism>
<name>A0ABT9UVJ7_9FIRM</name>
<dbReference type="Proteomes" id="UP001228504">
    <property type="component" value="Unassembled WGS sequence"/>
</dbReference>
<proteinExistence type="predicted"/>
<keyword evidence="4" id="KW-1185">Reference proteome</keyword>
<sequence length="577" mass="66323">MKNKKIHSLIAAIVITVSLVSPNIKAFAADLNLKSNDNMLTNTTLVERNESSKEISLLGYQDKEYANIKFNLDEGKLILKTNNIQPHKFFGGATYVSVKILNENNNLVYEKSFIGDKSLKSSEKEFKIKPGYKLELTSKEPNRVKVLNSDRSLDKSVTIKSNNIFAITKGGLKEYNYKNKEFRFLGYEDKEYANIKFNLDEGNVILKTNNIQPHKFFGGATYVDIKILDENNNLVYKKNFIGDKFLKNEEKEFKIKPGYKLELRNREPNRVKIFDEDGNVNKSYKVSGKTSFEVTNNGLVDYDKSILDDITKPFPNNLYYGRSLLSEEGKKAWDLSLKTLLKYDNRANKYTKRDREGNVLVEINYEEHGIYPTVNDGMCIQKYLVRNEPRMFLLKDWGADIKKDKSQKVVVSQTFHIGNTAQNGDDYHKALLKIEPEVQRILSVINPNMTVYQKIKALQDSYEKSLRYSFEGSNSDIRGVFINHKAICGGYAKGFEYLLQRIGINNIWVNGYAGGPHAWNMVEISGKWYLMDTTWGGRNWYLRGAKDTSSRSVYDTFNPMPKLEENSISYELAEYNG</sequence>
<evidence type="ECO:0000313" key="3">
    <source>
        <dbReference type="EMBL" id="MDQ0150351.1"/>
    </source>
</evidence>
<dbReference type="InterPro" id="IPR002931">
    <property type="entry name" value="Transglutaminase-like"/>
</dbReference>
<feature type="domain" description="Transglutaminase-like" evidence="2">
    <location>
        <begin position="480"/>
        <end position="535"/>
    </location>
</feature>
<gene>
    <name evidence="3" type="ORF">J2S18_002294</name>
</gene>
<dbReference type="PANTHER" id="PTHR46333:SF2">
    <property type="entry name" value="CYTOKINESIS PROTEIN 3"/>
    <property type="match status" value="1"/>
</dbReference>
<dbReference type="InterPro" id="IPR004954">
    <property type="entry name" value="Mucin-bd"/>
</dbReference>
<dbReference type="InterPro" id="IPR038765">
    <property type="entry name" value="Papain-like_cys_pep_sf"/>
</dbReference>
<keyword evidence="1" id="KW-0732">Signal</keyword>
<comment type="caution">
    <text evidence="3">The sequence shown here is derived from an EMBL/GenBank/DDBJ whole genome shotgun (WGS) entry which is preliminary data.</text>
</comment>
<feature type="signal peptide" evidence="1">
    <location>
        <begin position="1"/>
        <end position="28"/>
    </location>
</feature>
<dbReference type="Pfam" id="PF01841">
    <property type="entry name" value="Transglut_core"/>
    <property type="match status" value="1"/>
</dbReference>
<feature type="chain" id="PRO_5045449345" description="Transglutaminase-like domain-containing protein" evidence="1">
    <location>
        <begin position="29"/>
        <end position="577"/>
    </location>
</feature>
<dbReference type="RefSeq" id="WP_307486987.1">
    <property type="nucleotide sequence ID" value="NZ_JAUSUF010000008.1"/>
</dbReference>
<dbReference type="EMBL" id="JAUSUF010000008">
    <property type="protein sequence ID" value="MDQ0150351.1"/>
    <property type="molecule type" value="Genomic_DNA"/>
</dbReference>
<dbReference type="PANTHER" id="PTHR46333">
    <property type="entry name" value="CYTOKINESIS PROTEIN 3"/>
    <property type="match status" value="1"/>
</dbReference>
<dbReference type="Pfam" id="PF03272">
    <property type="entry name" value="Mucin_bdg"/>
    <property type="match status" value="2"/>
</dbReference>
<reference evidence="3 4" key="1">
    <citation type="submission" date="2023-07" db="EMBL/GenBank/DDBJ databases">
        <title>Genomic Encyclopedia of Type Strains, Phase IV (KMG-IV): sequencing the most valuable type-strain genomes for metagenomic binning, comparative biology and taxonomic classification.</title>
        <authorList>
            <person name="Goeker M."/>
        </authorList>
    </citation>
    <scope>NUCLEOTIDE SEQUENCE [LARGE SCALE GENOMIC DNA]</scope>
    <source>
        <strain evidence="3 4">DSM 20694</strain>
    </source>
</reference>
<dbReference type="Gene3D" id="3.10.620.30">
    <property type="match status" value="1"/>
</dbReference>
<accession>A0ABT9UVJ7</accession>